<evidence type="ECO:0000313" key="2">
    <source>
        <dbReference type="WBParaSite" id="Hba_04578"/>
    </source>
</evidence>
<dbReference type="Proteomes" id="UP000095283">
    <property type="component" value="Unplaced"/>
</dbReference>
<accession>A0A1I7WHW7</accession>
<evidence type="ECO:0000313" key="1">
    <source>
        <dbReference type="Proteomes" id="UP000095283"/>
    </source>
</evidence>
<name>A0A1I7WHW7_HETBA</name>
<organism evidence="1 2">
    <name type="scientific">Heterorhabditis bacteriophora</name>
    <name type="common">Entomopathogenic nematode worm</name>
    <dbReference type="NCBI Taxonomy" id="37862"/>
    <lineage>
        <taxon>Eukaryota</taxon>
        <taxon>Metazoa</taxon>
        <taxon>Ecdysozoa</taxon>
        <taxon>Nematoda</taxon>
        <taxon>Chromadorea</taxon>
        <taxon>Rhabditida</taxon>
        <taxon>Rhabditina</taxon>
        <taxon>Rhabditomorpha</taxon>
        <taxon>Strongyloidea</taxon>
        <taxon>Heterorhabditidae</taxon>
        <taxon>Heterorhabditis</taxon>
    </lineage>
</organism>
<sequence>MIFTREGKFCLTMISGLPHRNLRSSAKPEALITVVRQHTTNNQMDKHTNPLKYRDRDEKMELALSSPQRSSARTVKIFGK</sequence>
<reference evidence="2" key="1">
    <citation type="submission" date="2016-11" db="UniProtKB">
        <authorList>
            <consortium name="WormBaseParasite"/>
        </authorList>
    </citation>
    <scope>IDENTIFICATION</scope>
</reference>
<proteinExistence type="predicted"/>
<protein>
    <submittedName>
        <fullName evidence="2">Secreted protein</fullName>
    </submittedName>
</protein>
<keyword evidence="1" id="KW-1185">Reference proteome</keyword>
<dbReference type="WBParaSite" id="Hba_04578">
    <property type="protein sequence ID" value="Hba_04578"/>
    <property type="gene ID" value="Hba_04578"/>
</dbReference>
<dbReference type="AlphaFoldDB" id="A0A1I7WHW7"/>